<evidence type="ECO:0000313" key="11">
    <source>
        <dbReference type="EMBL" id="EAZ88306.1"/>
    </source>
</evidence>
<dbReference type="AlphaFoldDB" id="A3IZ05"/>
<dbReference type="InterPro" id="IPR021027">
    <property type="entry name" value="Transposase_put_HTH"/>
</dbReference>
<dbReference type="GO" id="GO:0003677">
    <property type="term" value="F:DNA binding"/>
    <property type="evidence" value="ECO:0007669"/>
    <property type="project" value="UniProtKB-KW"/>
</dbReference>
<evidence type="ECO:0000256" key="1">
    <source>
        <dbReference type="ARBA" id="ARBA00008761"/>
    </source>
</evidence>
<comment type="caution">
    <text evidence="11">The sequence shown here is derived from an EMBL/GenBank/DDBJ whole genome shotgun (WGS) entry which is preliminary data.</text>
</comment>
<dbReference type="NCBIfam" id="NF040570">
    <property type="entry name" value="guided_TnpB"/>
    <property type="match status" value="1"/>
</dbReference>
<dbReference type="InterPro" id="IPR001959">
    <property type="entry name" value="Transposase"/>
</dbReference>
<reference evidence="11 12" key="1">
    <citation type="submission" date="2007-03" db="EMBL/GenBank/DDBJ databases">
        <authorList>
            <person name="Stal L."/>
            <person name="Ferriera S."/>
            <person name="Johnson J."/>
            <person name="Kravitz S."/>
            <person name="Beeson K."/>
            <person name="Sutton G."/>
            <person name="Rogers Y.-H."/>
            <person name="Friedman R."/>
            <person name="Frazier M."/>
            <person name="Venter J.C."/>
        </authorList>
    </citation>
    <scope>NUCLEOTIDE SEQUENCE [LARGE SCALE GENOMIC DNA]</scope>
    <source>
        <strain evidence="11 12">CCY0110</strain>
    </source>
</reference>
<evidence type="ECO:0000256" key="3">
    <source>
        <dbReference type="ARBA" id="ARBA00022723"/>
    </source>
</evidence>
<accession>A3IZ05</accession>
<gene>
    <name evidence="11" type="ORF">CY0110_14410</name>
</gene>
<comment type="similarity">
    <text evidence="1">In the C-terminal section; belongs to the transposase 35 family.</text>
</comment>
<evidence type="ECO:0000259" key="8">
    <source>
        <dbReference type="Pfam" id="PF01385"/>
    </source>
</evidence>
<evidence type="ECO:0000256" key="5">
    <source>
        <dbReference type="ARBA" id="ARBA00023125"/>
    </source>
</evidence>
<feature type="domain" description="Probable transposase IS891/IS1136/IS1341" evidence="8">
    <location>
        <begin position="234"/>
        <end position="340"/>
    </location>
</feature>
<feature type="domain" description="Cas12f1-like TNB" evidence="9">
    <location>
        <begin position="372"/>
        <end position="437"/>
    </location>
</feature>
<dbReference type="Pfam" id="PF07282">
    <property type="entry name" value="Cas12f1-like_TNB"/>
    <property type="match status" value="1"/>
</dbReference>
<keyword evidence="5" id="KW-0238">DNA-binding</keyword>
<keyword evidence="6" id="KW-0233">DNA recombination</keyword>
<proteinExistence type="inferred from homology"/>
<dbReference type="GO" id="GO:0032196">
    <property type="term" value="P:transposition"/>
    <property type="evidence" value="ECO:0007669"/>
    <property type="project" value="UniProtKB-KW"/>
</dbReference>
<dbReference type="eggNOG" id="COG0675">
    <property type="taxonomic scope" value="Bacteria"/>
</dbReference>
<feature type="compositionally biased region" description="Basic residues" evidence="7">
    <location>
        <begin position="272"/>
        <end position="288"/>
    </location>
</feature>
<sequence>MAIFEINHYNNKKTNKLDSIKNLTKMILAYKYKLRASPSQKMIMTNWLFMLRSHYNFCLRDRIEAYEQVKSPQLGNYSILKTKASCCPLTCSISPQSQLGEPFKKTGKKRNAYEMQSSELPILKKARPWYKGIYSSVLQQNLRRLNDAFTNFFEGRGYPKFKTRQNFKSFSYASNQVKLESNKIYLPSIGWMRFFKSRNISDGFALKTVTVRQKSDGWYVSIRIENKDIPQSKPKDLEQVKTVIAADLGVKKLLALSNGELIENPQFEKRLSKRKTIRQRRASRKKRGSSNQKKAYAKLARLDQKIVNQREDNQWKIAHRLARLADAIILEDLKIQNMIKKCRAKQDENGKFLKNGQSAKRALNRLIRDCSWGNLTEKIESVAAKFGLIFLKVSPKFTSQKCSHCGHIEKKNRNKERFLCLYCGFFSDSDTNASICIGIKGIETLGINLSKLLMVNQEVTPKPASTGSSNREKSVSLETEPGNPQQLSLFEWVNGEAIPC</sequence>
<dbReference type="Pfam" id="PF12323">
    <property type="entry name" value="HTH_OrfB_IS605"/>
    <property type="match status" value="1"/>
</dbReference>
<keyword evidence="2" id="KW-0815">Transposition</keyword>
<evidence type="ECO:0000256" key="6">
    <source>
        <dbReference type="ARBA" id="ARBA00023172"/>
    </source>
</evidence>
<keyword evidence="3" id="KW-0479">Metal-binding</keyword>
<dbReference type="InterPro" id="IPR010095">
    <property type="entry name" value="Cas12f1-like_TNB"/>
</dbReference>
<evidence type="ECO:0000256" key="2">
    <source>
        <dbReference type="ARBA" id="ARBA00022578"/>
    </source>
</evidence>
<dbReference type="Proteomes" id="UP000003781">
    <property type="component" value="Unassembled WGS sequence"/>
</dbReference>
<protein>
    <submittedName>
        <fullName evidence="11">Transposase</fullName>
    </submittedName>
</protein>
<keyword evidence="4" id="KW-0862">Zinc</keyword>
<evidence type="ECO:0000256" key="4">
    <source>
        <dbReference type="ARBA" id="ARBA00022833"/>
    </source>
</evidence>
<name>A3IZ05_9CHRO</name>
<evidence type="ECO:0000256" key="7">
    <source>
        <dbReference type="SAM" id="MobiDB-lite"/>
    </source>
</evidence>
<dbReference type="GO" id="GO:0046872">
    <property type="term" value="F:metal ion binding"/>
    <property type="evidence" value="ECO:0007669"/>
    <property type="project" value="UniProtKB-KW"/>
</dbReference>
<organism evidence="11 12">
    <name type="scientific">Crocosphaera chwakensis CCY0110</name>
    <dbReference type="NCBI Taxonomy" id="391612"/>
    <lineage>
        <taxon>Bacteria</taxon>
        <taxon>Bacillati</taxon>
        <taxon>Cyanobacteriota</taxon>
        <taxon>Cyanophyceae</taxon>
        <taxon>Oscillatoriophycideae</taxon>
        <taxon>Chroococcales</taxon>
        <taxon>Aphanothecaceae</taxon>
        <taxon>Crocosphaera</taxon>
        <taxon>Crocosphaera chwakensis</taxon>
    </lineage>
</organism>
<dbReference type="EMBL" id="AAXW01000091">
    <property type="protein sequence ID" value="EAZ88306.1"/>
    <property type="molecule type" value="Genomic_DNA"/>
</dbReference>
<evidence type="ECO:0000259" key="9">
    <source>
        <dbReference type="Pfam" id="PF07282"/>
    </source>
</evidence>
<feature type="region of interest" description="Disordered" evidence="7">
    <location>
        <begin position="272"/>
        <end position="295"/>
    </location>
</feature>
<feature type="region of interest" description="Disordered" evidence="7">
    <location>
        <begin position="460"/>
        <end position="482"/>
    </location>
</feature>
<dbReference type="GO" id="GO:0006310">
    <property type="term" value="P:DNA recombination"/>
    <property type="evidence" value="ECO:0007669"/>
    <property type="project" value="UniProtKB-KW"/>
</dbReference>
<evidence type="ECO:0000259" key="10">
    <source>
        <dbReference type="Pfam" id="PF12323"/>
    </source>
</evidence>
<dbReference type="NCBIfam" id="TIGR01766">
    <property type="entry name" value="IS200/IS605 family accessory protein TnpB-like domain"/>
    <property type="match status" value="1"/>
</dbReference>
<evidence type="ECO:0000313" key="12">
    <source>
        <dbReference type="Proteomes" id="UP000003781"/>
    </source>
</evidence>
<dbReference type="Pfam" id="PF01385">
    <property type="entry name" value="OrfB_IS605"/>
    <property type="match status" value="1"/>
</dbReference>
<keyword evidence="12" id="KW-1185">Reference proteome</keyword>
<feature type="domain" description="Transposase putative helix-turn-helix" evidence="10">
    <location>
        <begin position="26"/>
        <end position="68"/>
    </location>
</feature>
<feature type="compositionally biased region" description="Polar residues" evidence="7">
    <location>
        <begin position="460"/>
        <end position="469"/>
    </location>
</feature>